<dbReference type="EMBL" id="JANCYU010000012">
    <property type="protein sequence ID" value="KAK4523207.1"/>
    <property type="molecule type" value="Genomic_DNA"/>
</dbReference>
<name>A0AAV9I566_9RHOD</name>
<accession>A0AAV9I566</accession>
<evidence type="ECO:0000313" key="7">
    <source>
        <dbReference type="Proteomes" id="UP001300502"/>
    </source>
</evidence>
<keyword evidence="3" id="KW-0547">Nucleotide-binding</keyword>
<dbReference type="GO" id="GO:0005737">
    <property type="term" value="C:cytoplasm"/>
    <property type="evidence" value="ECO:0007669"/>
    <property type="project" value="UniProtKB-SubCell"/>
</dbReference>
<dbReference type="SMART" id="SM00382">
    <property type="entry name" value="AAA"/>
    <property type="match status" value="2"/>
</dbReference>
<gene>
    <name evidence="6" type="ORF">GAYE_PCTG44G1099</name>
</gene>
<evidence type="ECO:0000256" key="2">
    <source>
        <dbReference type="ARBA" id="ARBA00022490"/>
    </source>
</evidence>
<dbReference type="InterPro" id="IPR027417">
    <property type="entry name" value="P-loop_NTPase"/>
</dbReference>
<dbReference type="InterPro" id="IPR050168">
    <property type="entry name" value="AAA_ATPase_domain"/>
</dbReference>
<evidence type="ECO:0000256" key="1">
    <source>
        <dbReference type="ARBA" id="ARBA00004496"/>
    </source>
</evidence>
<organism evidence="6 7">
    <name type="scientific">Galdieria yellowstonensis</name>
    <dbReference type="NCBI Taxonomy" id="3028027"/>
    <lineage>
        <taxon>Eukaryota</taxon>
        <taxon>Rhodophyta</taxon>
        <taxon>Bangiophyceae</taxon>
        <taxon>Galdieriales</taxon>
        <taxon>Galdieriaceae</taxon>
        <taxon>Galdieria</taxon>
    </lineage>
</organism>
<proteinExistence type="predicted"/>
<dbReference type="InterPro" id="IPR003593">
    <property type="entry name" value="AAA+_ATPase"/>
</dbReference>
<keyword evidence="7" id="KW-1185">Reference proteome</keyword>
<dbReference type="Pfam" id="PF17862">
    <property type="entry name" value="AAA_lid_3"/>
    <property type="match status" value="1"/>
</dbReference>
<reference evidence="6 7" key="1">
    <citation type="submission" date="2022-07" db="EMBL/GenBank/DDBJ databases">
        <title>Genome-wide signatures of adaptation to extreme environments.</title>
        <authorList>
            <person name="Cho C.H."/>
            <person name="Yoon H.S."/>
        </authorList>
    </citation>
    <scope>NUCLEOTIDE SEQUENCE [LARGE SCALE GENOMIC DNA]</scope>
    <source>
        <strain evidence="6 7">108.79 E11</strain>
    </source>
</reference>
<dbReference type="PROSITE" id="PS00674">
    <property type="entry name" value="AAA"/>
    <property type="match status" value="2"/>
</dbReference>
<feature type="domain" description="AAA+ ATPase" evidence="5">
    <location>
        <begin position="365"/>
        <end position="501"/>
    </location>
</feature>
<keyword evidence="2" id="KW-0963">Cytoplasm</keyword>
<comment type="subcellular location">
    <subcellularLocation>
        <location evidence="1">Cytoplasm</location>
    </subcellularLocation>
</comment>
<sequence>MDDALQVIDLSLLLEKATVKGAPPYNIQRLGIAVLSPQYMSECNIRLGQPIRVVPVSSCSDSSVSSVKEDVDDALIASFEQTCTVRGSSDKCASSLSSTYSSPSFLLLTSWPLSFLPRNVVALDSWSCSMLFMDAYRKQLIHDTTLQIASQVKQQLSDRASTTKVASSRKKKSPKRVESNDVLLSVYVRITDVYREEEQCRVCDRVVWRIVGFGPPSLIGGQLEPVDSDLLKEKWYDDVHFESYVRSIVSKRYIVPGSWLCISKDGRDLYLVCHRVQSENGDEFFTREYEDPPTSNLLWKVVACTKMEWLRQEETTTEQPHRTLETSSFSLGGVDDLLDQVKSFCSICCFDEAYRETLSRIGIQPSRGLLLYGPPGTGKSTLAQAVASSMPFHTVRIVRAPSIISSTFGETESHLIQLFQLVGSRVPSILVIDEIDALGVSRDSKLATEAEWRLTRALISCIDAMPKRMVLLATTSRLESLDAALRRPGRFDMELEVGAPNSWQRFCILRQILAASCMEEKTTAVRVELAEDDLKEFCNDLHGYVGADIVALWRESLYLSYHRWKNQSERSFVVSSSISVTMDDLRRARQKIFPSAWRSDTLLQVAKVGWEDIGGYDQVKRALKEAIEWPHKYADAFRRFGISPIKGILLYGPPGCSKTLMAKALANETSCHFLSVKGPELFQKWVGESEKAVRNLFRKAKSVAPCILFFDELDALAARRQDESSSHAEQRVLAQLLTEMDGISSSSCWSKEESHSSSNAKKRQEESWIFVLGATNRPDLLDPALIRPGRFDRLVYVGLPDSKARERILRIHCRRMPLNESLMDWNSLVQATRGMTGAELASLCREATLNAMKEQVATTKHSNIDQSQQVEYRHFQLALEYVKPRTSSQLLTFYEKFANNGDEVS</sequence>
<dbReference type="InterPro" id="IPR003959">
    <property type="entry name" value="ATPase_AAA_core"/>
</dbReference>
<dbReference type="SUPFAM" id="SSF52540">
    <property type="entry name" value="P-loop containing nucleoside triphosphate hydrolases"/>
    <property type="match status" value="2"/>
</dbReference>
<dbReference type="InterPro" id="IPR003960">
    <property type="entry name" value="ATPase_AAA_CS"/>
</dbReference>
<dbReference type="Pfam" id="PF00004">
    <property type="entry name" value="AAA"/>
    <property type="match status" value="2"/>
</dbReference>
<protein>
    <recommendedName>
        <fullName evidence="5">AAA+ ATPase domain-containing protein</fullName>
    </recommendedName>
</protein>
<evidence type="ECO:0000313" key="6">
    <source>
        <dbReference type="EMBL" id="KAK4523207.1"/>
    </source>
</evidence>
<feature type="domain" description="AAA+ ATPase" evidence="5">
    <location>
        <begin position="644"/>
        <end position="801"/>
    </location>
</feature>
<dbReference type="PANTHER" id="PTHR23077">
    <property type="entry name" value="AAA-FAMILY ATPASE"/>
    <property type="match status" value="1"/>
</dbReference>
<evidence type="ECO:0000259" key="5">
    <source>
        <dbReference type="SMART" id="SM00382"/>
    </source>
</evidence>
<evidence type="ECO:0000256" key="4">
    <source>
        <dbReference type="ARBA" id="ARBA00022840"/>
    </source>
</evidence>
<dbReference type="AlphaFoldDB" id="A0AAV9I566"/>
<dbReference type="GO" id="GO:0005524">
    <property type="term" value="F:ATP binding"/>
    <property type="evidence" value="ECO:0007669"/>
    <property type="project" value="UniProtKB-KW"/>
</dbReference>
<comment type="caution">
    <text evidence="6">The sequence shown here is derived from an EMBL/GenBank/DDBJ whole genome shotgun (WGS) entry which is preliminary data.</text>
</comment>
<dbReference type="Proteomes" id="UP001300502">
    <property type="component" value="Unassembled WGS sequence"/>
</dbReference>
<dbReference type="Gene3D" id="1.10.8.60">
    <property type="match status" value="2"/>
</dbReference>
<dbReference type="CDD" id="cd19511">
    <property type="entry name" value="RecA-like_CDC48_r2-like"/>
    <property type="match status" value="1"/>
</dbReference>
<dbReference type="Gene3D" id="3.40.50.300">
    <property type="entry name" value="P-loop containing nucleotide triphosphate hydrolases"/>
    <property type="match status" value="2"/>
</dbReference>
<dbReference type="FunFam" id="3.40.50.300:FF:000567">
    <property type="entry name" value="ATPase, AAA family protein"/>
    <property type="match status" value="1"/>
</dbReference>
<dbReference type="PANTHER" id="PTHR23077:SF27">
    <property type="entry name" value="ATPASE FAMILY GENE 2 PROTEIN HOMOLOG A"/>
    <property type="match status" value="1"/>
</dbReference>
<dbReference type="InterPro" id="IPR041569">
    <property type="entry name" value="AAA_lid_3"/>
</dbReference>
<evidence type="ECO:0000256" key="3">
    <source>
        <dbReference type="ARBA" id="ARBA00022741"/>
    </source>
</evidence>
<keyword evidence="4" id="KW-0067">ATP-binding</keyword>
<dbReference type="GO" id="GO:0016887">
    <property type="term" value="F:ATP hydrolysis activity"/>
    <property type="evidence" value="ECO:0007669"/>
    <property type="project" value="InterPro"/>
</dbReference>